<feature type="binding site" evidence="8">
    <location>
        <position position="127"/>
    </location>
    <ligand>
        <name>(2S)-2-hydroxy-3-oxobutyl phosphate</name>
        <dbReference type="ChEBI" id="CHEBI:58830"/>
    </ligand>
</feature>
<organism evidence="9 10">
    <name type="scientific">Anaeromicrobium sediminis</name>
    <dbReference type="NCBI Taxonomy" id="1478221"/>
    <lineage>
        <taxon>Bacteria</taxon>
        <taxon>Bacillati</taxon>
        <taxon>Bacillota</taxon>
        <taxon>Clostridia</taxon>
        <taxon>Peptostreptococcales</taxon>
        <taxon>Thermotaleaceae</taxon>
        <taxon>Anaeromicrobium</taxon>
    </lineage>
</organism>
<dbReference type="PANTHER" id="PTHR21058">
    <property type="entry name" value="6,7-DIMETHYL-8-RIBITYLLUMAZINE SYNTHASE DMRL SYNTHASE LUMAZINE SYNTHASE"/>
    <property type="match status" value="1"/>
</dbReference>
<evidence type="ECO:0000256" key="4">
    <source>
        <dbReference type="ARBA" id="ARBA00022619"/>
    </source>
</evidence>
<evidence type="ECO:0000256" key="6">
    <source>
        <dbReference type="ARBA" id="ARBA00048785"/>
    </source>
</evidence>
<dbReference type="HAMAP" id="MF_00178">
    <property type="entry name" value="Lumazine_synth"/>
    <property type="match status" value="1"/>
</dbReference>
<reference evidence="9 10" key="1">
    <citation type="submission" date="2017-06" db="EMBL/GenBank/DDBJ databases">
        <title>Draft genome sequence of anaerobic fermentative bacterium Anaeromicrobium sediminis DY2726D isolated from West Pacific Ocean sediments.</title>
        <authorList>
            <person name="Zeng X."/>
        </authorList>
    </citation>
    <scope>NUCLEOTIDE SEQUENCE [LARGE SCALE GENOMIC DNA]</scope>
    <source>
        <strain evidence="9 10">DY2726D</strain>
    </source>
</reference>
<protein>
    <recommendedName>
        <fullName evidence="7 8">6,7-dimethyl-8-ribityllumazine synthase</fullName>
        <shortName evidence="8">DMRL synthase</shortName>
        <shortName evidence="8">LS</shortName>
        <shortName evidence="8">Lumazine synthase</shortName>
        <ecNumber evidence="3 8">2.5.1.78</ecNumber>
    </recommendedName>
</protein>
<evidence type="ECO:0000256" key="2">
    <source>
        <dbReference type="ARBA" id="ARBA00007424"/>
    </source>
</evidence>
<dbReference type="GO" id="GO:0005829">
    <property type="term" value="C:cytosol"/>
    <property type="evidence" value="ECO:0007669"/>
    <property type="project" value="TreeGrafter"/>
</dbReference>
<dbReference type="InterPro" id="IPR002180">
    <property type="entry name" value="LS/RS"/>
</dbReference>
<dbReference type="FunFam" id="3.40.50.960:FF:000001">
    <property type="entry name" value="6,7-dimethyl-8-ribityllumazine synthase"/>
    <property type="match status" value="1"/>
</dbReference>
<evidence type="ECO:0000313" key="10">
    <source>
        <dbReference type="Proteomes" id="UP000216024"/>
    </source>
</evidence>
<comment type="catalytic activity">
    <reaction evidence="6 8">
        <text>(2S)-2-hydroxy-3-oxobutyl phosphate + 5-amino-6-(D-ribitylamino)uracil = 6,7-dimethyl-8-(1-D-ribityl)lumazine + phosphate + 2 H2O + H(+)</text>
        <dbReference type="Rhea" id="RHEA:26152"/>
        <dbReference type="ChEBI" id="CHEBI:15377"/>
        <dbReference type="ChEBI" id="CHEBI:15378"/>
        <dbReference type="ChEBI" id="CHEBI:15934"/>
        <dbReference type="ChEBI" id="CHEBI:43474"/>
        <dbReference type="ChEBI" id="CHEBI:58201"/>
        <dbReference type="ChEBI" id="CHEBI:58830"/>
        <dbReference type="EC" id="2.5.1.78"/>
    </reaction>
</comment>
<feature type="binding site" evidence="8">
    <location>
        <position position="113"/>
    </location>
    <ligand>
        <name>5-amino-6-(D-ribitylamino)uracil</name>
        <dbReference type="ChEBI" id="CHEBI:15934"/>
    </ligand>
</feature>
<comment type="similarity">
    <text evidence="2 8">Belongs to the DMRL synthase family.</text>
</comment>
<dbReference type="EC" id="2.5.1.78" evidence="3 8"/>
<sequence>MKIYEGNLIGKGLKVGIAVARFNEFINSKLLDGCIDGLKRHGVEEENIHISWVPGAFEIPLVAKKMVKSKKYDSVICLGTVIRGTTSHYDYVCSEVSKGVAQVSLESEIPVIFGVLTTDNIEQAIERAGTKAGNKGFEAASTAIEMANLLKEI</sequence>
<dbReference type="AlphaFoldDB" id="A0A267MK71"/>
<dbReference type="Proteomes" id="UP000216024">
    <property type="component" value="Unassembled WGS sequence"/>
</dbReference>
<gene>
    <name evidence="8" type="primary">ribH</name>
    <name evidence="9" type="ORF">CCE28_08155</name>
</gene>
<feature type="active site" description="Proton donor" evidence="8">
    <location>
        <position position="88"/>
    </location>
</feature>
<feature type="binding site" evidence="8">
    <location>
        <begin position="80"/>
        <end position="82"/>
    </location>
    <ligand>
        <name>5-amino-6-(D-ribitylamino)uracil</name>
        <dbReference type="ChEBI" id="CHEBI:15934"/>
    </ligand>
</feature>
<dbReference type="InterPro" id="IPR036467">
    <property type="entry name" value="LS/RS_sf"/>
</dbReference>
<keyword evidence="5 8" id="KW-0808">Transferase</keyword>
<dbReference type="Gene3D" id="3.40.50.960">
    <property type="entry name" value="Lumazine/riboflavin synthase"/>
    <property type="match status" value="1"/>
</dbReference>
<comment type="function">
    <text evidence="8">Catalyzes the formation of 6,7-dimethyl-8-ribityllumazine by condensation of 5-amino-6-(D-ribitylamino)uracil with 3,4-dihydroxy-2-butanone 4-phosphate. This is the penultimate step in the biosynthesis of riboflavin.</text>
</comment>
<keyword evidence="10" id="KW-1185">Reference proteome</keyword>
<feature type="binding site" evidence="8">
    <location>
        <begin position="85"/>
        <end position="86"/>
    </location>
    <ligand>
        <name>(2S)-2-hydroxy-3-oxobutyl phosphate</name>
        <dbReference type="ChEBI" id="CHEBI:58830"/>
    </ligand>
</feature>
<dbReference type="OrthoDB" id="9809709at2"/>
<evidence type="ECO:0000256" key="8">
    <source>
        <dbReference type="HAMAP-Rule" id="MF_00178"/>
    </source>
</evidence>
<dbReference type="NCBIfam" id="TIGR00114">
    <property type="entry name" value="lumazine-synth"/>
    <property type="match status" value="1"/>
</dbReference>
<dbReference type="InterPro" id="IPR034964">
    <property type="entry name" value="LS"/>
</dbReference>
<dbReference type="GO" id="GO:0009349">
    <property type="term" value="C:riboflavin synthase complex"/>
    <property type="evidence" value="ECO:0007669"/>
    <property type="project" value="UniProtKB-UniRule"/>
</dbReference>
<evidence type="ECO:0000256" key="5">
    <source>
        <dbReference type="ARBA" id="ARBA00022679"/>
    </source>
</evidence>
<dbReference type="GO" id="GO:0000906">
    <property type="term" value="F:6,7-dimethyl-8-ribityllumazine synthase activity"/>
    <property type="evidence" value="ECO:0007669"/>
    <property type="project" value="UniProtKB-UniRule"/>
</dbReference>
<dbReference type="EMBL" id="NIBG01000005">
    <property type="protein sequence ID" value="PAB59916.1"/>
    <property type="molecule type" value="Genomic_DNA"/>
</dbReference>
<evidence type="ECO:0000256" key="7">
    <source>
        <dbReference type="ARBA" id="ARBA00072606"/>
    </source>
</evidence>
<name>A0A267MK71_9FIRM</name>
<dbReference type="NCBIfam" id="NF000812">
    <property type="entry name" value="PRK00061.1-4"/>
    <property type="match status" value="1"/>
</dbReference>
<dbReference type="PANTHER" id="PTHR21058:SF0">
    <property type="entry name" value="6,7-DIMETHYL-8-RIBITYLLUMAZINE SYNTHASE"/>
    <property type="match status" value="1"/>
</dbReference>
<dbReference type="SUPFAM" id="SSF52121">
    <property type="entry name" value="Lumazine synthase"/>
    <property type="match status" value="1"/>
</dbReference>
<dbReference type="RefSeq" id="WP_095132812.1">
    <property type="nucleotide sequence ID" value="NZ_NIBG01000005.1"/>
</dbReference>
<dbReference type="Pfam" id="PF00885">
    <property type="entry name" value="DMRL_synthase"/>
    <property type="match status" value="1"/>
</dbReference>
<comment type="pathway">
    <text evidence="1 8">Cofactor biosynthesis; riboflavin biosynthesis; riboflavin from 2-hydroxy-3-oxobutyl phosphate and 5-amino-6-(D-ribitylamino)uracil: step 1/2.</text>
</comment>
<evidence type="ECO:0000256" key="1">
    <source>
        <dbReference type="ARBA" id="ARBA00004917"/>
    </source>
</evidence>
<accession>A0A267MK71</accession>
<dbReference type="GO" id="GO:0009231">
    <property type="term" value="P:riboflavin biosynthetic process"/>
    <property type="evidence" value="ECO:0007669"/>
    <property type="project" value="UniProtKB-UniRule"/>
</dbReference>
<evidence type="ECO:0000256" key="3">
    <source>
        <dbReference type="ARBA" id="ARBA00012664"/>
    </source>
</evidence>
<proteinExistence type="inferred from homology"/>
<evidence type="ECO:0000313" key="9">
    <source>
        <dbReference type="EMBL" id="PAB59916.1"/>
    </source>
</evidence>
<feature type="binding site" evidence="8">
    <location>
        <begin position="56"/>
        <end position="58"/>
    </location>
    <ligand>
        <name>5-amino-6-(D-ribitylamino)uracil</name>
        <dbReference type="ChEBI" id="CHEBI:15934"/>
    </ligand>
</feature>
<feature type="binding site" evidence="8">
    <location>
        <position position="22"/>
    </location>
    <ligand>
        <name>5-amino-6-(D-ribitylamino)uracil</name>
        <dbReference type="ChEBI" id="CHEBI:15934"/>
    </ligand>
</feature>
<keyword evidence="4 8" id="KW-0686">Riboflavin biosynthesis</keyword>
<dbReference type="CDD" id="cd09209">
    <property type="entry name" value="Lumazine_synthase-I"/>
    <property type="match status" value="1"/>
</dbReference>
<dbReference type="UniPathway" id="UPA00275">
    <property type="reaction ID" value="UER00404"/>
</dbReference>
<comment type="caution">
    <text evidence="9">The sequence shown here is derived from an EMBL/GenBank/DDBJ whole genome shotgun (WGS) entry which is preliminary data.</text>
</comment>